<dbReference type="AlphaFoldDB" id="A0A495K7S9"/>
<dbReference type="Gene3D" id="3.90.226.10">
    <property type="entry name" value="2-enoyl-CoA Hydratase, Chain A, domain 1"/>
    <property type="match status" value="1"/>
</dbReference>
<dbReference type="InterPro" id="IPR001753">
    <property type="entry name" value="Enoyl-CoA_hydra/iso"/>
</dbReference>
<gene>
    <name evidence="3" type="ORF">DFJ75_4244</name>
</gene>
<reference evidence="3 4" key="1">
    <citation type="submission" date="2018-10" db="EMBL/GenBank/DDBJ databases">
        <title>Sequencing the genomes of 1000 actinobacteria strains.</title>
        <authorList>
            <person name="Klenk H.-P."/>
        </authorList>
    </citation>
    <scope>NUCLEOTIDE SEQUENCE [LARGE SCALE GENOMIC DNA]</scope>
    <source>
        <strain evidence="3 4">DSM 44343</strain>
    </source>
</reference>
<dbReference type="Pfam" id="PF00378">
    <property type="entry name" value="ECH_1"/>
    <property type="match status" value="1"/>
</dbReference>
<sequence>MVELPGRMTDSPAPFTNQALARYGVEVTIPSPLTASELGVDTTPVAYETVGAVAYVTLNRPDYRNAQNSVMTYSLDAAFVRAVNDADVKVIVLRAAGKHFSAGHDIGTPERDFHVEYPNTATLYWDHTDRTGGDQRLAREVEVYMGMCRRWREIPKPVIAQVHGACIAGGMMLAWICDFIVASDDAFFSDPVARMGIPGVEYFAHAFVLGPRRAKEILFTGQRFGAKEALDWGMVNHVVPRDELAAKVDEIAGNIAEMPQLGLALCKKAVNICEDQMGMRNAMDSVFGWHHFAHSANAEAPEGDPLGGMDAKSMKSSATKQES</sequence>
<dbReference type="SUPFAM" id="SSF52096">
    <property type="entry name" value="ClpP/crotonase"/>
    <property type="match status" value="1"/>
</dbReference>
<proteinExistence type="inferred from homology"/>
<dbReference type="InterPro" id="IPR029045">
    <property type="entry name" value="ClpP/crotonase-like_dom_sf"/>
</dbReference>
<feature type="compositionally biased region" description="Polar residues" evidence="2">
    <location>
        <begin position="314"/>
        <end position="323"/>
    </location>
</feature>
<dbReference type="GO" id="GO:0003824">
    <property type="term" value="F:catalytic activity"/>
    <property type="evidence" value="ECO:0007669"/>
    <property type="project" value="UniProtKB-ARBA"/>
</dbReference>
<dbReference type="PANTHER" id="PTHR43802">
    <property type="entry name" value="ENOYL-COA HYDRATASE"/>
    <property type="match status" value="1"/>
</dbReference>
<feature type="region of interest" description="Disordered" evidence="2">
    <location>
        <begin position="298"/>
        <end position="323"/>
    </location>
</feature>
<evidence type="ECO:0000256" key="1">
    <source>
        <dbReference type="ARBA" id="ARBA00005254"/>
    </source>
</evidence>
<evidence type="ECO:0000313" key="3">
    <source>
        <dbReference type="EMBL" id="RKR97373.1"/>
    </source>
</evidence>
<dbReference type="EMBL" id="RBKV01000001">
    <property type="protein sequence ID" value="RKR97373.1"/>
    <property type="molecule type" value="Genomic_DNA"/>
</dbReference>
<organism evidence="3 4">
    <name type="scientific">Williamsia marianensis</name>
    <dbReference type="NCBI Taxonomy" id="85044"/>
    <lineage>
        <taxon>Bacteria</taxon>
        <taxon>Bacillati</taxon>
        <taxon>Actinomycetota</taxon>
        <taxon>Actinomycetes</taxon>
        <taxon>Mycobacteriales</taxon>
        <taxon>Nocardiaceae</taxon>
        <taxon>Williamsia</taxon>
    </lineage>
</organism>
<dbReference type="PANTHER" id="PTHR43802:SF1">
    <property type="entry name" value="IP11341P-RELATED"/>
    <property type="match status" value="1"/>
</dbReference>
<dbReference type="CDD" id="cd06558">
    <property type="entry name" value="crotonase-like"/>
    <property type="match status" value="1"/>
</dbReference>
<comment type="similarity">
    <text evidence="1">Belongs to the enoyl-CoA hydratase/isomerase family.</text>
</comment>
<dbReference type="NCBIfam" id="NF006140">
    <property type="entry name" value="PRK08290.1"/>
    <property type="match status" value="1"/>
</dbReference>
<protein>
    <submittedName>
        <fullName evidence="3">Enoyl-CoA hydratase</fullName>
    </submittedName>
</protein>
<evidence type="ECO:0000313" key="4">
    <source>
        <dbReference type="Proteomes" id="UP000274762"/>
    </source>
</evidence>
<name>A0A495K7S9_WILMA</name>
<comment type="caution">
    <text evidence="3">The sequence shown here is derived from an EMBL/GenBank/DDBJ whole genome shotgun (WGS) entry which is preliminary data.</text>
</comment>
<accession>A0A495K7S9</accession>
<dbReference type="Proteomes" id="UP000274762">
    <property type="component" value="Unassembled WGS sequence"/>
</dbReference>
<evidence type="ECO:0000256" key="2">
    <source>
        <dbReference type="SAM" id="MobiDB-lite"/>
    </source>
</evidence>